<feature type="region of interest" description="Disordered" evidence="1">
    <location>
        <begin position="1"/>
        <end position="53"/>
    </location>
</feature>
<reference evidence="2 3" key="1">
    <citation type="journal article" date="2010" name="ChemBioChem">
        <title>Cloning and characterization of the biosynthetic gene cluster of 16-membered macrolide antibiotic FD-891: involvement of a dual functional cytochrome P450 monooxygenase catalyzing epoxidation and hydroxylation.</title>
        <authorList>
            <person name="Kudo F."/>
            <person name="Motegi A."/>
            <person name="Mizoue K."/>
            <person name="Eguchi T."/>
        </authorList>
    </citation>
    <scope>NUCLEOTIDE SEQUENCE [LARGE SCALE GENOMIC DNA]</scope>
    <source>
        <strain evidence="2 3">A-8890</strain>
    </source>
</reference>
<evidence type="ECO:0000313" key="3">
    <source>
        <dbReference type="Proteomes" id="UP001321542"/>
    </source>
</evidence>
<sequence>MQDRGKHNGGGVARVGAHRPPGPGPAHHRTVCAGHRAGPRTRGGAVSVTDKTSSQDSLLEQTFGAPVRELYTQASGRDASAALRRALELRSFLVVAEEQVAWVRDRVHEATAADRDMSELSADDLRFDAQWLEAALAGRNGYVAALGQLLRTMPPPGPVPRRPVRLTQPTTTTALPPAPADIRAGAVRGPRP</sequence>
<evidence type="ECO:0000313" key="2">
    <source>
        <dbReference type="EMBL" id="BBC30763.1"/>
    </source>
</evidence>
<protein>
    <submittedName>
        <fullName evidence="2">Uncharacterized protein</fullName>
    </submittedName>
</protein>
<reference evidence="2 3" key="2">
    <citation type="journal article" date="2023" name="ChemBioChem">
        <title>Acyltransferase Domain Exchange between Two Independent Type I Polyketide Synthases in the Same Producer Strain of Macrolide Antibiotics.</title>
        <authorList>
            <person name="Kudo F."/>
            <person name="Kishikawa K."/>
            <person name="Tsuboi K."/>
            <person name="Kido T."/>
            <person name="Usui T."/>
            <person name="Hashimoto J."/>
            <person name="Shin-Ya K."/>
            <person name="Miyanaga A."/>
            <person name="Eguchi T."/>
        </authorList>
    </citation>
    <scope>NUCLEOTIDE SEQUENCE [LARGE SCALE GENOMIC DNA]</scope>
    <source>
        <strain evidence="2 3">A-8890</strain>
    </source>
</reference>
<proteinExistence type="predicted"/>
<organism evidence="2 3">
    <name type="scientific">Streptomyces graminofaciens</name>
    <dbReference type="NCBI Taxonomy" id="68212"/>
    <lineage>
        <taxon>Bacteria</taxon>
        <taxon>Bacillati</taxon>
        <taxon>Actinomycetota</taxon>
        <taxon>Actinomycetes</taxon>
        <taxon>Kitasatosporales</taxon>
        <taxon>Streptomycetaceae</taxon>
        <taxon>Streptomyces</taxon>
    </lineage>
</organism>
<evidence type="ECO:0000256" key="1">
    <source>
        <dbReference type="SAM" id="MobiDB-lite"/>
    </source>
</evidence>
<feature type="compositionally biased region" description="Low complexity" evidence="1">
    <location>
        <begin position="165"/>
        <end position="175"/>
    </location>
</feature>
<name>A0ABN5VES9_9ACTN</name>
<dbReference type="Proteomes" id="UP001321542">
    <property type="component" value="Chromosome"/>
</dbReference>
<dbReference type="EMBL" id="AP018448">
    <property type="protein sequence ID" value="BBC30763.1"/>
    <property type="molecule type" value="Genomic_DNA"/>
</dbReference>
<keyword evidence="3" id="KW-1185">Reference proteome</keyword>
<feature type="region of interest" description="Disordered" evidence="1">
    <location>
        <begin position="154"/>
        <end position="192"/>
    </location>
</feature>
<gene>
    <name evidence="2" type="ORF">SGFS_020570</name>
</gene>
<accession>A0ABN5VES9</accession>